<proteinExistence type="predicted"/>
<evidence type="ECO:0000259" key="2">
    <source>
        <dbReference type="Pfam" id="PF13478"/>
    </source>
</evidence>
<feature type="domain" description="XdhC Rossmann" evidence="2">
    <location>
        <begin position="101"/>
        <end position="245"/>
    </location>
</feature>
<dbReference type="AlphaFoldDB" id="A0AAE4Z6G6"/>
<dbReference type="Pfam" id="PF13478">
    <property type="entry name" value="XdhC_C"/>
    <property type="match status" value="1"/>
</dbReference>
<dbReference type="EMBL" id="JAACAK010000047">
    <property type="protein sequence ID" value="NIR74660.1"/>
    <property type="molecule type" value="Genomic_DNA"/>
</dbReference>
<dbReference type="InterPro" id="IPR027051">
    <property type="entry name" value="XdhC_Rossmann_dom"/>
</dbReference>
<reference evidence="3 4" key="1">
    <citation type="submission" date="2020-01" db="EMBL/GenBank/DDBJ databases">
        <title>Genomes assembled from Gulf of Kutch pelagic sediment metagenomes.</title>
        <authorList>
            <person name="Chandrashekar M."/>
            <person name="Mahajan M.S."/>
            <person name="Dave K.J."/>
            <person name="Vatsa P."/>
            <person name="Nathani N.M."/>
        </authorList>
    </citation>
    <scope>NUCLEOTIDE SEQUENCE [LARGE SCALE GENOMIC DNA]</scope>
    <source>
        <strain evidence="3">KS3-K002</strain>
    </source>
</reference>
<evidence type="ECO:0008006" key="5">
    <source>
        <dbReference type="Google" id="ProtNLM"/>
    </source>
</evidence>
<name>A0AAE4Z6G6_9BACT</name>
<evidence type="ECO:0000259" key="1">
    <source>
        <dbReference type="Pfam" id="PF02625"/>
    </source>
</evidence>
<protein>
    <recommendedName>
        <fullName evidence="5">Xanthine dehydrogenase accessory factor</fullName>
    </recommendedName>
</protein>
<evidence type="ECO:0000313" key="3">
    <source>
        <dbReference type="EMBL" id="NIR74660.1"/>
    </source>
</evidence>
<dbReference type="Gene3D" id="3.40.50.720">
    <property type="entry name" value="NAD(P)-binding Rossmann-like Domain"/>
    <property type="match status" value="1"/>
</dbReference>
<dbReference type="Proteomes" id="UP000702544">
    <property type="component" value="Unassembled WGS sequence"/>
</dbReference>
<dbReference type="InterPro" id="IPR052698">
    <property type="entry name" value="MoCofactor_Util/Proc"/>
</dbReference>
<feature type="domain" description="XdhC- CoxI" evidence="1">
    <location>
        <begin position="21"/>
        <end position="80"/>
    </location>
</feature>
<dbReference type="InterPro" id="IPR003777">
    <property type="entry name" value="XdhC_CoxI"/>
</dbReference>
<accession>A0AAE4Z6G6</accession>
<comment type="caution">
    <text evidence="3">The sequence shown here is derived from an EMBL/GenBank/DDBJ whole genome shotgun (WGS) entry which is preliminary data.</text>
</comment>
<gene>
    <name evidence="3" type="ORF">GWO12_06055</name>
</gene>
<evidence type="ECO:0000313" key="4">
    <source>
        <dbReference type="Proteomes" id="UP000702544"/>
    </source>
</evidence>
<dbReference type="PANTHER" id="PTHR30388">
    <property type="entry name" value="ALDEHYDE OXIDOREDUCTASE MOLYBDENUM COFACTOR ASSEMBLY PROTEIN"/>
    <property type="match status" value="1"/>
</dbReference>
<dbReference type="PANTHER" id="PTHR30388:SF6">
    <property type="entry name" value="XANTHINE DEHYDROGENASE SUBUNIT A-RELATED"/>
    <property type="match status" value="1"/>
</dbReference>
<sequence>MSREISAVEAARRALAVQEQDAEPLAVVTVVSAPVEDAVGRRVIVTESEVEGSLGSPERDERAAGLAREALSGGQPRLYEIQLEGGFWQLYVETVTAAPDLLIIGAGHIARPLCRLGALLGFRVTVADDRPEYANTGSFPEAARVEVIDFSEPFQKIDVTERSYVVLVTRGHKYDYDCILELLRMQARPAYLGMIGSRRRVRAAFEALVADGVDPARLEGVHAPIGLDIGAETPEEIALSIAAELVAVRRGGSGQKLSELEHVLKRVAGKPSEP</sequence>
<organism evidence="3 4">
    <name type="scientific">Candidatus Kutchimonas denitrificans</name>
    <dbReference type="NCBI Taxonomy" id="3056748"/>
    <lineage>
        <taxon>Bacteria</taxon>
        <taxon>Pseudomonadati</taxon>
        <taxon>Gemmatimonadota</taxon>
        <taxon>Gemmatimonadia</taxon>
        <taxon>Candidatus Palauibacterales</taxon>
        <taxon>Candidatus Palauibacteraceae</taxon>
        <taxon>Candidatus Kutchimonas</taxon>
    </lineage>
</organism>
<dbReference type="Pfam" id="PF02625">
    <property type="entry name" value="XdhC_CoxI"/>
    <property type="match status" value="1"/>
</dbReference>